<name>A0A6I6JMS3_9BACT</name>
<gene>
    <name evidence="1" type="ORF">GM415_02190</name>
</gene>
<sequence>MLKSRIPKFILWGDSYADGVQVDDSLRAANLFNASSQRLKAFTVANGGLSVADYYFAIPRYERLGNDIEGHVILLVGLEDVLPGHQVACHSRFLTAPLRLEESACLPSKLSLEYASLVSRFRLESLFELYRSLAKYRFRLTAMHAEERRPVPNLSKTELHRSWAFLVDSFKRQTAGFLVFVYVPIVPALERGRIVTVNPEEESKILFKRICQDSGVGFIDLSQAFKKAYAEGEHMPRGFFNAPPTGHLNADGQRLVAASLIEYFSGRTR</sequence>
<organism evidence="1 2">
    <name type="scientific">Pseudodesulfovibrio cashew</name>
    <dbReference type="NCBI Taxonomy" id="2678688"/>
    <lineage>
        <taxon>Bacteria</taxon>
        <taxon>Pseudomonadati</taxon>
        <taxon>Thermodesulfobacteriota</taxon>
        <taxon>Desulfovibrionia</taxon>
        <taxon>Desulfovibrionales</taxon>
        <taxon>Desulfovibrionaceae</taxon>
    </lineage>
</organism>
<dbReference type="GO" id="GO:0016788">
    <property type="term" value="F:hydrolase activity, acting on ester bonds"/>
    <property type="evidence" value="ECO:0007669"/>
    <property type="project" value="UniProtKB-ARBA"/>
</dbReference>
<dbReference type="Proteomes" id="UP000428328">
    <property type="component" value="Chromosome"/>
</dbReference>
<dbReference type="RefSeq" id="WP_158946205.1">
    <property type="nucleotide sequence ID" value="NZ_CP046400.1"/>
</dbReference>
<evidence type="ECO:0008006" key="3">
    <source>
        <dbReference type="Google" id="ProtNLM"/>
    </source>
</evidence>
<accession>A0A6I6JMS3</accession>
<keyword evidence="2" id="KW-1185">Reference proteome</keyword>
<evidence type="ECO:0000313" key="1">
    <source>
        <dbReference type="EMBL" id="QGY38994.1"/>
    </source>
</evidence>
<dbReference type="Gene3D" id="3.40.50.1110">
    <property type="entry name" value="SGNH hydrolase"/>
    <property type="match status" value="1"/>
</dbReference>
<dbReference type="EMBL" id="CP046400">
    <property type="protein sequence ID" value="QGY38994.1"/>
    <property type="molecule type" value="Genomic_DNA"/>
</dbReference>
<reference evidence="1 2" key="1">
    <citation type="submission" date="2019-11" db="EMBL/GenBank/DDBJ databases">
        <authorList>
            <person name="Zheng R.K."/>
            <person name="Sun C.M."/>
        </authorList>
    </citation>
    <scope>NUCLEOTIDE SEQUENCE [LARGE SCALE GENOMIC DNA]</scope>
    <source>
        <strain evidence="1 2">SRB007</strain>
    </source>
</reference>
<proteinExistence type="predicted"/>
<evidence type="ECO:0000313" key="2">
    <source>
        <dbReference type="Proteomes" id="UP000428328"/>
    </source>
</evidence>
<protein>
    <recommendedName>
        <fullName evidence="3">SGNH/GDSL hydrolase family protein</fullName>
    </recommendedName>
</protein>
<dbReference type="InterPro" id="IPR036514">
    <property type="entry name" value="SGNH_hydro_sf"/>
</dbReference>
<dbReference type="SUPFAM" id="SSF52266">
    <property type="entry name" value="SGNH hydrolase"/>
    <property type="match status" value="1"/>
</dbReference>
<dbReference type="AlphaFoldDB" id="A0A6I6JMS3"/>
<dbReference type="KEGG" id="psel:GM415_02190"/>